<proteinExistence type="predicted"/>
<keyword evidence="2" id="KW-1185">Reference proteome</keyword>
<gene>
    <name evidence="1" type="ORF">WKI47_01880</name>
</gene>
<evidence type="ECO:0000313" key="1">
    <source>
        <dbReference type="EMBL" id="MEJ8302659.1"/>
    </source>
</evidence>
<accession>A0ACC6P6W0</accession>
<comment type="caution">
    <text evidence="1">The sequence shown here is derived from an EMBL/GenBank/DDBJ whole genome shotgun (WGS) entry which is preliminary data.</text>
</comment>
<reference evidence="1" key="1">
    <citation type="submission" date="2024-03" db="EMBL/GenBank/DDBJ databases">
        <title>Whole genome sequecning of epiphytes from Marcgravia umbellata leaves.</title>
        <authorList>
            <person name="Kumar G."/>
            <person name="Savka M.A."/>
        </authorList>
    </citation>
    <scope>NUCLEOTIDE SEQUENCE</scope>
    <source>
        <strain evidence="1">RIT_BL5</strain>
    </source>
</reference>
<dbReference type="EMBL" id="JBBKAR010000003">
    <property type="protein sequence ID" value="MEJ8302659.1"/>
    <property type="molecule type" value="Genomic_DNA"/>
</dbReference>
<sequence>MKMRHGIETQFPVLPQDKVNSLFSNNQIHSVLYCSGIVDLNLISLTQKYIFQMYPIMNCKLTETQGDVAWEAGKQEGEYFEFELLEDARELEKKIKAYMLEVESTWKSPQVRMKIFRGTHDVICIKVQHTYCDGAGLKKYLQMFTSTYTSLCKEDIDFKFSLKEGDRGKGAISKYLSSGSEVENRILGTAPLNAEWLFPLKNNSIEESRKNIEISILRLNEDFYASLHRYAKDKKATINDVILAAYYRSLCSITGKYGSGQLGIDLTLDMRKYFSDYQEELICNLASSEKVYVEISSHDSFETTLSRVQDKTSEMKKNKMGVEGLKTFEFLGNKKYKDLKEYFRESMSLMRLNKSRDPILSNFGILFSEKLFLGEVVVEDAYLVSPYVQAPSFMLGVSCYNQKITFTVTYDSLMTSMREVELLLNTIAAELILEIA</sequence>
<dbReference type="Proteomes" id="UP001380953">
    <property type="component" value="Unassembled WGS sequence"/>
</dbReference>
<evidence type="ECO:0000313" key="2">
    <source>
        <dbReference type="Proteomes" id="UP001380953"/>
    </source>
</evidence>
<protein>
    <submittedName>
        <fullName evidence="1">Uncharacterized protein</fullName>
    </submittedName>
</protein>
<organism evidence="1 2">
    <name type="scientific">Saccharibacillus sacchari</name>
    <dbReference type="NCBI Taxonomy" id="456493"/>
    <lineage>
        <taxon>Bacteria</taxon>
        <taxon>Bacillati</taxon>
        <taxon>Bacillota</taxon>
        <taxon>Bacilli</taxon>
        <taxon>Bacillales</taxon>
        <taxon>Paenibacillaceae</taxon>
        <taxon>Saccharibacillus</taxon>
    </lineage>
</organism>
<name>A0ACC6P6W0_9BACL</name>